<keyword evidence="3" id="KW-1185">Reference proteome</keyword>
<dbReference type="Proteomes" id="UP001595733">
    <property type="component" value="Unassembled WGS sequence"/>
</dbReference>
<sequence length="107" mass="12445">MSNENSVQVFEAHHVEAFQKLSEITKTKKNLENQEKQLKENLEKAMDEHGIKSIDNQFLKITRVGESKSKSIDLKALENEEPKLYGELMQDYPKETVRKAHVKFTVK</sequence>
<proteinExistence type="predicted"/>
<evidence type="ECO:0000313" key="2">
    <source>
        <dbReference type="EMBL" id="MFC4355338.1"/>
    </source>
</evidence>
<keyword evidence="1" id="KW-0175">Coiled coil</keyword>
<evidence type="ECO:0000256" key="1">
    <source>
        <dbReference type="SAM" id="Coils"/>
    </source>
</evidence>
<reference evidence="3" key="1">
    <citation type="journal article" date="2019" name="Int. J. Syst. Evol. Microbiol.">
        <title>The Global Catalogue of Microorganisms (GCM) 10K type strain sequencing project: providing services to taxonomists for standard genome sequencing and annotation.</title>
        <authorList>
            <consortium name="The Broad Institute Genomics Platform"/>
            <consortium name="The Broad Institute Genome Sequencing Center for Infectious Disease"/>
            <person name="Wu L."/>
            <person name="Ma J."/>
        </authorList>
    </citation>
    <scope>NUCLEOTIDE SEQUENCE [LARGE SCALE GENOMIC DNA]</scope>
    <source>
        <strain evidence="3">CCUG 50353</strain>
    </source>
</reference>
<comment type="caution">
    <text evidence="2">The sequence shown here is derived from an EMBL/GenBank/DDBJ whole genome shotgun (WGS) entry which is preliminary data.</text>
</comment>
<dbReference type="EMBL" id="JBHSEF010000023">
    <property type="protein sequence ID" value="MFC4355338.1"/>
    <property type="molecule type" value="Genomic_DNA"/>
</dbReference>
<feature type="coiled-coil region" evidence="1">
    <location>
        <begin position="14"/>
        <end position="48"/>
    </location>
</feature>
<gene>
    <name evidence="2" type="ORF">ACFO0S_09790</name>
</gene>
<dbReference type="RefSeq" id="WP_378141808.1">
    <property type="nucleotide sequence ID" value="NZ_JBHSEF010000023.1"/>
</dbReference>
<protein>
    <submittedName>
        <fullName evidence="2">Uncharacterized protein</fullName>
    </submittedName>
</protein>
<evidence type="ECO:0000313" key="3">
    <source>
        <dbReference type="Proteomes" id="UP001595733"/>
    </source>
</evidence>
<organism evidence="2 3">
    <name type="scientific">Chryseomicrobium palamuruense</name>
    <dbReference type="NCBI Taxonomy" id="682973"/>
    <lineage>
        <taxon>Bacteria</taxon>
        <taxon>Bacillati</taxon>
        <taxon>Bacillota</taxon>
        <taxon>Bacilli</taxon>
        <taxon>Bacillales</taxon>
        <taxon>Caryophanaceae</taxon>
        <taxon>Chryseomicrobium</taxon>
    </lineage>
</organism>
<accession>A0ABV8UXR1</accession>
<name>A0ABV8UXR1_9BACL</name>